<keyword evidence="3" id="KW-0472">Membrane</keyword>
<evidence type="ECO:0000256" key="3">
    <source>
        <dbReference type="SAM" id="Phobius"/>
    </source>
</evidence>
<dbReference type="EMBL" id="QRDP01000004">
    <property type="protein sequence ID" value="RED15384.1"/>
    <property type="molecule type" value="Genomic_DNA"/>
</dbReference>
<keyword evidence="5" id="KW-1185">Reference proteome</keyword>
<feature type="coiled-coil region" evidence="1">
    <location>
        <begin position="601"/>
        <end position="642"/>
    </location>
</feature>
<keyword evidence="3" id="KW-1133">Transmembrane helix</keyword>
<evidence type="ECO:0000256" key="2">
    <source>
        <dbReference type="SAM" id="MobiDB-lite"/>
    </source>
</evidence>
<protein>
    <recommendedName>
        <fullName evidence="6">ATPase</fullName>
    </recommendedName>
</protein>
<dbReference type="OrthoDB" id="9777715at2"/>
<evidence type="ECO:0000256" key="1">
    <source>
        <dbReference type="SAM" id="Coils"/>
    </source>
</evidence>
<dbReference type="RefSeq" id="WP_116234910.1">
    <property type="nucleotide sequence ID" value="NZ_QRDP01000004.1"/>
</dbReference>
<sequence>MAEPANDIVELETTTDTAGEQAAAPAGHAEWIDEDRRDFELESPGIAERLPAAAIILSAIAWSVFVGWAAYSSIAVETPSMTQVANWIAIACVPLALLGIAWIAIQRTSRREAIRFGRTSEAMRAEARRLDNAMALAASQLAEIREGVSVEADRLLALGDEAAGRLNVIGDTMRDASTAIEEKSGLLDRATKSAREDVDILMADLPRAEQQARAVSTGLREAGINAHEQAASLDTQLLTLKSRGEQAKEIANGAAQSLAANLARIEGVAEVSANRLNATSDEINTAVDAVLERSSAAVEDTRRIVDEIGSALTAMIENARTSFSQEGEEAAATLDQRITATTEALTAFDAQLSAQRAATVTVLGDLDSGLGDIEGRLENLSQDGAEHARKLGEELTTLSSGMAALGENIGGNDEATERLISRAAEVKAALDLSADALKDALPQAFTHTETRADQLKAAITGITPDLETLQQLAEDTRSYIGVSGESLEEQRLAITAFVDQVGERITAMRTDIGSIESGLTQSAQQAESIADGAAPRLIETLMQVRETADQAAEKARAAFGEIIPQSAAALSEATQLAMTEALGENVESRIADLTAASEKAATAAQEAMADLDTKIAEIENRSTALQSQLKESENEAEEASLDSFARRVTLLIESLNSTAIDVSKILSNEVTDTAWAAYLKGDRGIFSRRAVRLLDTGEAREIVAQYENNSEFRDHVNRYVHDFEAMLRRVLTTRDGSPLAVTLLSSDNGKLYVALAQAIERLR</sequence>
<dbReference type="AlphaFoldDB" id="A0A3D9FC57"/>
<feature type="transmembrane region" description="Helical" evidence="3">
    <location>
        <begin position="84"/>
        <end position="105"/>
    </location>
</feature>
<feature type="compositionally biased region" description="Low complexity" evidence="2">
    <location>
        <begin position="18"/>
        <end position="27"/>
    </location>
</feature>
<name>A0A3D9FC57_9SPHN</name>
<accession>A0A3D9FC57</accession>
<evidence type="ECO:0000313" key="4">
    <source>
        <dbReference type="EMBL" id="RED15384.1"/>
    </source>
</evidence>
<proteinExistence type="predicted"/>
<evidence type="ECO:0000313" key="5">
    <source>
        <dbReference type="Proteomes" id="UP000256310"/>
    </source>
</evidence>
<organism evidence="4 5">
    <name type="scientific">Parasphingopyxis lamellibrachiae</name>
    <dbReference type="NCBI Taxonomy" id="680125"/>
    <lineage>
        <taxon>Bacteria</taxon>
        <taxon>Pseudomonadati</taxon>
        <taxon>Pseudomonadota</taxon>
        <taxon>Alphaproteobacteria</taxon>
        <taxon>Sphingomonadales</taxon>
        <taxon>Sphingomonadaceae</taxon>
        <taxon>Parasphingopyxis</taxon>
    </lineage>
</organism>
<reference evidence="4 5" key="1">
    <citation type="submission" date="2018-07" db="EMBL/GenBank/DDBJ databases">
        <title>Genomic Encyclopedia of Type Strains, Phase IV (KMG-IV): sequencing the most valuable type-strain genomes for metagenomic binning, comparative biology and taxonomic classification.</title>
        <authorList>
            <person name="Goeker M."/>
        </authorList>
    </citation>
    <scope>NUCLEOTIDE SEQUENCE [LARGE SCALE GENOMIC DNA]</scope>
    <source>
        <strain evidence="4 5">DSM 26725</strain>
    </source>
</reference>
<dbReference type="Proteomes" id="UP000256310">
    <property type="component" value="Unassembled WGS sequence"/>
</dbReference>
<comment type="caution">
    <text evidence="4">The sequence shown here is derived from an EMBL/GenBank/DDBJ whole genome shotgun (WGS) entry which is preliminary data.</text>
</comment>
<feature type="transmembrane region" description="Helical" evidence="3">
    <location>
        <begin position="50"/>
        <end position="72"/>
    </location>
</feature>
<keyword evidence="3" id="KW-0812">Transmembrane</keyword>
<keyword evidence="1" id="KW-0175">Coiled coil</keyword>
<gene>
    <name evidence="4" type="ORF">DFR46_0375</name>
</gene>
<feature type="region of interest" description="Disordered" evidence="2">
    <location>
        <begin position="1"/>
        <end position="27"/>
    </location>
</feature>
<evidence type="ECO:0008006" key="6">
    <source>
        <dbReference type="Google" id="ProtNLM"/>
    </source>
</evidence>